<accession>G9B1F9</accession>
<dbReference type="KEGG" id="vg:11536714"/>
<protein>
    <submittedName>
        <fullName evidence="1">Gp58</fullName>
    </submittedName>
</protein>
<proteinExistence type="predicted"/>
<dbReference type="GeneID" id="11536714"/>
<evidence type="ECO:0000313" key="1">
    <source>
        <dbReference type="EMBL" id="ADH03204.1"/>
    </source>
</evidence>
<sequence>MQNRITDYIDGMIEAKLNNDGSRMLELQKQYTNMNVSVTDVGDAILYSLEGVMQHVDSVQAMQEARLRIYFLSMPEDVRKRLLDFFEDYEPEFYQILKRIEEETY</sequence>
<organism evidence="1 2">
    <name type="scientific">Bacillus phage W.Ph</name>
    <dbReference type="NCBI Taxonomy" id="764595"/>
    <lineage>
        <taxon>Viruses</taxon>
        <taxon>Duplodnaviria</taxon>
        <taxon>Heunggongvirae</taxon>
        <taxon>Uroviricota</taxon>
        <taxon>Caudoviricetes</taxon>
        <taxon>Herelleviridae</taxon>
        <taxon>Bastillevirinae</taxon>
        <taxon>Wphvirus</taxon>
        <taxon>Wphvirus WPh</taxon>
    </lineage>
</organism>
<reference evidence="1 2" key="1">
    <citation type="submission" date="2013-01" db="EMBL/GenBank/DDBJ databases">
        <title>Large myovirus of Bacillus.</title>
        <authorList>
            <person name="Klumpp J."/>
            <person name="Beyer W."/>
            <person name="Loessner M.J."/>
        </authorList>
    </citation>
    <scope>NUCLEOTIDE SEQUENCE [LARGE SCALE GENOMIC DNA]</scope>
</reference>
<dbReference type="RefSeq" id="YP_004957073.1">
    <property type="nucleotide sequence ID" value="NC_016563.1"/>
</dbReference>
<dbReference type="OrthoDB" id="25896at10239"/>
<keyword evidence="2" id="KW-1185">Reference proteome</keyword>
<dbReference type="Proteomes" id="UP000005445">
    <property type="component" value="Segment"/>
</dbReference>
<name>G9B1F9_9CAUD</name>
<dbReference type="EMBL" id="HM144387">
    <property type="protein sequence ID" value="ADH03204.1"/>
    <property type="molecule type" value="Genomic_DNA"/>
</dbReference>
<evidence type="ECO:0000313" key="2">
    <source>
        <dbReference type="Proteomes" id="UP000005445"/>
    </source>
</evidence>